<dbReference type="GO" id="GO:0016853">
    <property type="term" value="F:isomerase activity"/>
    <property type="evidence" value="ECO:0007669"/>
    <property type="project" value="UniProtKB-KW"/>
</dbReference>
<organism evidence="4 5">
    <name type="scientific">Streptomyces venezuelae</name>
    <dbReference type="NCBI Taxonomy" id="54571"/>
    <lineage>
        <taxon>Bacteria</taxon>
        <taxon>Bacillati</taxon>
        <taxon>Actinomycetota</taxon>
        <taxon>Actinomycetes</taxon>
        <taxon>Kitasatosporales</taxon>
        <taxon>Streptomycetaceae</taxon>
        <taxon>Streptomyces</taxon>
    </lineage>
</organism>
<dbReference type="Pfam" id="PF02567">
    <property type="entry name" value="PhzC-PhzF"/>
    <property type="match status" value="1"/>
</dbReference>
<dbReference type="OrthoDB" id="9788221at2"/>
<dbReference type="PIRSF" id="PIRSF016184">
    <property type="entry name" value="PhzC_PhzF"/>
    <property type="match status" value="1"/>
</dbReference>
<evidence type="ECO:0000256" key="1">
    <source>
        <dbReference type="ARBA" id="ARBA00008270"/>
    </source>
</evidence>
<proteinExistence type="inferred from homology"/>
<dbReference type="RefSeq" id="WP_150261362.1">
    <property type="nucleotide sequence ID" value="NZ_CP029189.1"/>
</dbReference>
<dbReference type="GO" id="GO:0005737">
    <property type="term" value="C:cytoplasm"/>
    <property type="evidence" value="ECO:0007669"/>
    <property type="project" value="TreeGrafter"/>
</dbReference>
<dbReference type="AlphaFoldDB" id="A0A5P2DVD8"/>
<dbReference type="EMBL" id="CP029189">
    <property type="protein sequence ID" value="QES58440.1"/>
    <property type="molecule type" value="Genomic_DNA"/>
</dbReference>
<dbReference type="PANTHER" id="PTHR13774:SF17">
    <property type="entry name" value="PHENAZINE BIOSYNTHESIS-LIKE DOMAIN-CONTAINING PROTEIN"/>
    <property type="match status" value="1"/>
</dbReference>
<dbReference type="InterPro" id="IPR003719">
    <property type="entry name" value="Phenazine_PhzF-like"/>
</dbReference>
<gene>
    <name evidence="4" type="ORF">DEJ51_33485</name>
</gene>
<dbReference type="PANTHER" id="PTHR13774">
    <property type="entry name" value="PHENAZINE BIOSYNTHESIS PROTEIN"/>
    <property type="match status" value="1"/>
</dbReference>
<evidence type="ECO:0000313" key="5">
    <source>
        <dbReference type="Proteomes" id="UP000324101"/>
    </source>
</evidence>
<evidence type="ECO:0000313" key="4">
    <source>
        <dbReference type="EMBL" id="QES58440.1"/>
    </source>
</evidence>
<dbReference type="Gene3D" id="3.10.310.10">
    <property type="entry name" value="Diaminopimelate Epimerase, Chain A, domain 1"/>
    <property type="match status" value="2"/>
</dbReference>
<comment type="similarity">
    <text evidence="1">Belongs to the PhzF family.</text>
</comment>
<protein>
    <submittedName>
        <fullName evidence="4">Oxidoreductase</fullName>
    </submittedName>
</protein>
<dbReference type="SUPFAM" id="SSF54506">
    <property type="entry name" value="Diaminopimelate epimerase-like"/>
    <property type="match status" value="1"/>
</dbReference>
<name>A0A5P2DVD8_STRVZ</name>
<dbReference type="Proteomes" id="UP000324101">
    <property type="component" value="Chromosome"/>
</dbReference>
<evidence type="ECO:0000256" key="2">
    <source>
        <dbReference type="ARBA" id="ARBA00023235"/>
    </source>
</evidence>
<accession>A0A5P2DVD8</accession>
<keyword evidence="2" id="KW-0413">Isomerase</keyword>
<sequence>MRIHVVDAFTSRPFTGNPAGVCLLPAGPWPDDAWLGHLAAELNHPETAFALPLPAGAGADWEIRWFTPRVEANLCGHATLATVHTLRREGLLTGGPVRFLSRFSGPLTAWAEAAEGAGEDGSAGDDGEITLDFPAAPGTEVPVPAGLADALGVRPEATFRTGALGDLLAVLADEAAVRSLRPDLAAIAALSVREEARGVIVTAAADPAASGYDFVSRFFAPARGIPEDPVTGSAHTALAPYWAARLGRAGSLTGLQVSGRPGQVKVALHGDRVHLTGRAVTVLEATLLV</sequence>
<feature type="active site" evidence="3">
    <location>
        <position position="46"/>
    </location>
</feature>
<evidence type="ECO:0000256" key="3">
    <source>
        <dbReference type="PIRSR" id="PIRSR016184-1"/>
    </source>
</evidence>
<reference evidence="4 5" key="1">
    <citation type="submission" date="2018-05" db="EMBL/GenBank/DDBJ databases">
        <title>Streptomyces venezuelae.</title>
        <authorList>
            <person name="Kim W."/>
            <person name="Lee N."/>
            <person name="Cho B.-K."/>
        </authorList>
    </citation>
    <scope>NUCLEOTIDE SEQUENCE [LARGE SCALE GENOMIC DNA]</scope>
    <source>
        <strain evidence="4 5">ATCC 21018</strain>
    </source>
</reference>